<dbReference type="Pfam" id="PF24626">
    <property type="entry name" value="SH3_Tf2-1"/>
    <property type="match status" value="1"/>
</dbReference>
<dbReference type="PANTHER" id="PTHR46148">
    <property type="entry name" value="CHROMO DOMAIN-CONTAINING PROTEIN"/>
    <property type="match status" value="1"/>
</dbReference>
<organism evidence="2 3">
    <name type="scientific">Solanum tuberosum</name>
    <name type="common">Potato</name>
    <dbReference type="NCBI Taxonomy" id="4113"/>
    <lineage>
        <taxon>Eukaryota</taxon>
        <taxon>Viridiplantae</taxon>
        <taxon>Streptophyta</taxon>
        <taxon>Embryophyta</taxon>
        <taxon>Tracheophyta</taxon>
        <taxon>Spermatophyta</taxon>
        <taxon>Magnoliopsida</taxon>
        <taxon>eudicotyledons</taxon>
        <taxon>Gunneridae</taxon>
        <taxon>Pentapetalae</taxon>
        <taxon>asterids</taxon>
        <taxon>lamiids</taxon>
        <taxon>Solanales</taxon>
        <taxon>Solanaceae</taxon>
        <taxon>Solanoideae</taxon>
        <taxon>Solaneae</taxon>
        <taxon>Solanum</taxon>
    </lineage>
</organism>
<dbReference type="PANTHER" id="PTHR46148:SF54">
    <property type="entry name" value="RETROTRANSPOSON-LIKE PROTEIN"/>
    <property type="match status" value="1"/>
</dbReference>
<name>A0ABQ7VVG0_SOLTU</name>
<protein>
    <recommendedName>
        <fullName evidence="1">Tf2-1-like SH3-like domain-containing protein</fullName>
    </recommendedName>
</protein>
<gene>
    <name evidence="2" type="ORF">KY290_015819</name>
</gene>
<keyword evidence="3" id="KW-1185">Reference proteome</keyword>
<dbReference type="Gene3D" id="3.30.420.10">
    <property type="entry name" value="Ribonuclease H-like superfamily/Ribonuclease H"/>
    <property type="match status" value="1"/>
</dbReference>
<evidence type="ECO:0000313" key="3">
    <source>
        <dbReference type="Proteomes" id="UP000826656"/>
    </source>
</evidence>
<sequence length="242" mass="27784">MLPWAEFWYNTAFQTSAGMTPFQALYGREPPNIARYVLGSSSDDLIEQYMLRREDVLNLLKFNLSKAQTRMKTSADKGRTEDQFDEGDWVFVKLQPYRQQSLRSTSQHKFSRKYFGPYKVLKRVGMVAYKLQLPETARIHPVFHISLLKRCKGKPDQQITPLQLEDSTTQNLEDKVLFSGASNVMNPTLDQAMDKEVIGPEVQVEEFGPAEQRRRSKRLKKPNKLLGDYIWQPGGSTDGSNG</sequence>
<dbReference type="EMBL" id="JAIVGD010000011">
    <property type="protein sequence ID" value="KAH0771838.1"/>
    <property type="molecule type" value="Genomic_DNA"/>
</dbReference>
<dbReference type="Proteomes" id="UP000826656">
    <property type="component" value="Unassembled WGS sequence"/>
</dbReference>
<proteinExistence type="predicted"/>
<dbReference type="InterPro" id="IPR036397">
    <property type="entry name" value="RNaseH_sf"/>
</dbReference>
<comment type="caution">
    <text evidence="2">The sequence shown here is derived from an EMBL/GenBank/DDBJ whole genome shotgun (WGS) entry which is preliminary data.</text>
</comment>
<reference evidence="2 3" key="1">
    <citation type="journal article" date="2021" name="bioRxiv">
        <title>Chromosome-scale and haplotype-resolved genome assembly of a tetraploid potato cultivar.</title>
        <authorList>
            <person name="Sun H."/>
            <person name="Jiao W.-B."/>
            <person name="Krause K."/>
            <person name="Campoy J.A."/>
            <person name="Goel M."/>
            <person name="Folz-Donahue K."/>
            <person name="Kukat C."/>
            <person name="Huettel B."/>
            <person name="Schneeberger K."/>
        </authorList>
    </citation>
    <scope>NUCLEOTIDE SEQUENCE [LARGE SCALE GENOMIC DNA]</scope>
    <source>
        <strain evidence="2">SolTubOtavaFocal</strain>
        <tissue evidence="2">Leaves</tissue>
    </source>
</reference>
<evidence type="ECO:0000259" key="1">
    <source>
        <dbReference type="Pfam" id="PF24626"/>
    </source>
</evidence>
<dbReference type="InterPro" id="IPR056924">
    <property type="entry name" value="SH3_Tf2-1"/>
</dbReference>
<feature type="domain" description="Tf2-1-like SH3-like" evidence="1">
    <location>
        <begin position="87"/>
        <end position="151"/>
    </location>
</feature>
<accession>A0ABQ7VVG0</accession>
<evidence type="ECO:0000313" key="2">
    <source>
        <dbReference type="EMBL" id="KAH0771838.1"/>
    </source>
</evidence>